<comment type="caution">
    <text evidence="1">The sequence shown here is derived from an EMBL/GenBank/DDBJ whole genome shotgun (WGS) entry which is preliminary data.</text>
</comment>
<keyword evidence="2" id="KW-1185">Reference proteome</keyword>
<evidence type="ECO:0000313" key="1">
    <source>
        <dbReference type="EMBL" id="KAK2945194.1"/>
    </source>
</evidence>
<sequence>MIQLVILIHANVVGTPLFKLTDLGLFIAQQDLHTAANSERNKRTIHLTKTGFFSNTVSFKDQTIGIDGEELLFTKIFEGQQARESLITASNSTITLKSLSLETISTRAVIVTDASVCHLLNSHVLVLEHLSPIEVIASSVIVDSTRFSFPFSTSPSLCTTDSTSSTVLFRQCSFFDVFVASEGYFLTCPKLQQLDVV</sequence>
<proteinExistence type="predicted"/>
<protein>
    <submittedName>
        <fullName evidence="1">Uncharacterized protein</fullName>
    </submittedName>
</protein>
<dbReference type="Proteomes" id="UP001281761">
    <property type="component" value="Unassembled WGS sequence"/>
</dbReference>
<organism evidence="1 2">
    <name type="scientific">Blattamonas nauphoetae</name>
    <dbReference type="NCBI Taxonomy" id="2049346"/>
    <lineage>
        <taxon>Eukaryota</taxon>
        <taxon>Metamonada</taxon>
        <taxon>Preaxostyla</taxon>
        <taxon>Oxymonadida</taxon>
        <taxon>Blattamonas</taxon>
    </lineage>
</organism>
<accession>A0ABQ9X0A0</accession>
<name>A0ABQ9X0A0_9EUKA</name>
<gene>
    <name evidence="1" type="ORF">BLNAU_19883</name>
</gene>
<dbReference type="EMBL" id="JARBJD010000269">
    <property type="protein sequence ID" value="KAK2945194.1"/>
    <property type="molecule type" value="Genomic_DNA"/>
</dbReference>
<reference evidence="1 2" key="1">
    <citation type="journal article" date="2022" name="bioRxiv">
        <title>Genomics of Preaxostyla Flagellates Illuminates Evolutionary Transitions and the Path Towards Mitochondrial Loss.</title>
        <authorList>
            <person name="Novak L.V.F."/>
            <person name="Treitli S.C."/>
            <person name="Pyrih J."/>
            <person name="Halakuc P."/>
            <person name="Pipaliya S.V."/>
            <person name="Vacek V."/>
            <person name="Brzon O."/>
            <person name="Soukal P."/>
            <person name="Eme L."/>
            <person name="Dacks J.B."/>
            <person name="Karnkowska A."/>
            <person name="Elias M."/>
            <person name="Hampl V."/>
        </authorList>
    </citation>
    <scope>NUCLEOTIDE SEQUENCE [LARGE SCALE GENOMIC DNA]</scope>
    <source>
        <strain evidence="1">NAU3</strain>
        <tissue evidence="1">Gut</tissue>
    </source>
</reference>
<evidence type="ECO:0000313" key="2">
    <source>
        <dbReference type="Proteomes" id="UP001281761"/>
    </source>
</evidence>